<dbReference type="SMART" id="SM00889">
    <property type="entry name" value="EFG_IV"/>
    <property type="match status" value="1"/>
</dbReference>
<dbReference type="Pfam" id="PF00679">
    <property type="entry name" value="EFG_C"/>
    <property type="match status" value="1"/>
</dbReference>
<dbReference type="InterPro" id="IPR005517">
    <property type="entry name" value="Transl_elong_EFG/EF2_IV"/>
</dbReference>
<evidence type="ECO:0000313" key="5">
    <source>
        <dbReference type="EMBL" id="KGM99768.1"/>
    </source>
</evidence>
<name>A0A0A0IGS5_CLOBO</name>
<dbReference type="Proteomes" id="UP000030014">
    <property type="component" value="Unassembled WGS sequence"/>
</dbReference>
<sequence length="665" mass="75632">MKNVKNIGIVAHVDGGKTTTTEQIMYLAGIIRELGSVDKGSSKMDYNSIERQRGITIFSEQTSFQWKEANINLIDTPGHIDFSSELERSLKVLDGAILIISAVEGVQAHTETIWNLLRKNNIPTLIFINKLDRVGASIDRIYKDIEKNLTKDYFPIHKTEKIEKDFEDIIDLIDENEFSKDSQEKIMLLEKLAEKDEEILEKYLEGEEITRNIFISKVQNLVKQCDTFPVLLGSAIKGIGIEKLLDSVVQLLPYHSGNNDKEFSGIIYKVKFDESIGKLCYIKVINGVIKIRDSIYNSFGEEEKITQIRKYNGEKYINVECLTSGEIGVVCGLKNVKANDVLGNSKDINNSHTINESALISRVIPKYEEKLQELLKALQILNEEDPTLHLQWNSENKELSISIKGSIHMEVLKEVIKERFNIEVEFLEPKVNYIETVEEVSKGFCHFEPKKHYAEVEVAIEPNYRGKGVEFISEINGDVLPYQYQNNIEKAAFEAMLHGPLIGGKVTDIKIKLINGKYHLEHTHGGDFRIATIRAVYQALQKNKVILLEPVYKYKIIVDKETGGKVMTDILKMGGEFKEPEISEDKMIIKAEVPVATSMNYKLQLLSATSGKAIVNMQFLKFDICHNEDAVLANEENIVEKEDLLYNGVSLFREKKKMKKVTIVE</sequence>
<dbReference type="InterPro" id="IPR009000">
    <property type="entry name" value="Transl_B-barrel_sf"/>
</dbReference>
<dbReference type="SUPFAM" id="SSF54211">
    <property type="entry name" value="Ribosomal protein S5 domain 2-like"/>
    <property type="match status" value="1"/>
</dbReference>
<dbReference type="InterPro" id="IPR027417">
    <property type="entry name" value="P-loop_NTPase"/>
</dbReference>
<dbReference type="Pfam" id="PF14492">
    <property type="entry name" value="EFG_III"/>
    <property type="match status" value="1"/>
</dbReference>
<dbReference type="InterPro" id="IPR005225">
    <property type="entry name" value="Small_GTP-bd"/>
</dbReference>
<dbReference type="SUPFAM" id="SSF54980">
    <property type="entry name" value="EF-G C-terminal domain-like"/>
    <property type="match status" value="2"/>
</dbReference>
<dbReference type="InterPro" id="IPR035647">
    <property type="entry name" value="EFG_III/V"/>
</dbReference>
<dbReference type="InterPro" id="IPR041095">
    <property type="entry name" value="EFG_II"/>
</dbReference>
<evidence type="ECO:0000256" key="3">
    <source>
        <dbReference type="ARBA" id="ARBA00023134"/>
    </source>
</evidence>
<keyword evidence="5" id="KW-0251">Elongation factor</keyword>
<evidence type="ECO:0000313" key="6">
    <source>
        <dbReference type="Proteomes" id="UP000030014"/>
    </source>
</evidence>
<dbReference type="InterPro" id="IPR000795">
    <property type="entry name" value="T_Tr_GTP-bd_dom"/>
</dbReference>
<reference evidence="5 6" key="1">
    <citation type="submission" date="2014-01" db="EMBL/GenBank/DDBJ databases">
        <title>Plasmidome dynamics in the species complex Clostridium novyi sensu lato converts strains of independent lineages into distinctly different pathogens.</title>
        <authorList>
            <person name="Skarin H."/>
            <person name="Segerman B."/>
        </authorList>
    </citation>
    <scope>NUCLEOTIDE SEQUENCE [LARGE SCALE GENOMIC DNA]</scope>
    <source>
        <strain evidence="5 6">DC5</strain>
    </source>
</reference>
<dbReference type="GO" id="GO:0032790">
    <property type="term" value="P:ribosome disassembly"/>
    <property type="evidence" value="ECO:0007669"/>
    <property type="project" value="TreeGrafter"/>
</dbReference>
<dbReference type="GO" id="GO:0003746">
    <property type="term" value="F:translation elongation factor activity"/>
    <property type="evidence" value="ECO:0007669"/>
    <property type="project" value="UniProtKB-KW"/>
</dbReference>
<dbReference type="SUPFAM" id="SSF52540">
    <property type="entry name" value="P-loop containing nucleoside triphosphate hydrolases"/>
    <property type="match status" value="1"/>
</dbReference>
<evidence type="ECO:0000256" key="1">
    <source>
        <dbReference type="ARBA" id="ARBA00022741"/>
    </source>
</evidence>
<dbReference type="SUPFAM" id="SSF50447">
    <property type="entry name" value="Translation proteins"/>
    <property type="match status" value="1"/>
</dbReference>
<dbReference type="InterPro" id="IPR020568">
    <property type="entry name" value="Ribosomal_Su5_D2-typ_SF"/>
</dbReference>
<dbReference type="Gene3D" id="3.40.50.300">
    <property type="entry name" value="P-loop containing nucleotide triphosphate hydrolases"/>
    <property type="match status" value="1"/>
</dbReference>
<dbReference type="Gene3D" id="3.30.70.870">
    <property type="entry name" value="Elongation Factor G (Translational Gtpase), domain 3"/>
    <property type="match status" value="1"/>
</dbReference>
<dbReference type="Gene3D" id="3.30.230.10">
    <property type="match status" value="1"/>
</dbReference>
<comment type="caution">
    <text evidence="5">The sequence shown here is derived from an EMBL/GenBank/DDBJ whole genome shotgun (WGS) entry which is preliminary data.</text>
</comment>
<accession>A0A0A0IGS5</accession>
<protein>
    <submittedName>
        <fullName evidence="5">Translation elongation factor G</fullName>
    </submittedName>
</protein>
<dbReference type="PRINTS" id="PR01037">
    <property type="entry name" value="TCRTETOQM"/>
</dbReference>
<keyword evidence="1" id="KW-0547">Nucleotide-binding</keyword>
<dbReference type="PROSITE" id="PS51722">
    <property type="entry name" value="G_TR_2"/>
    <property type="match status" value="1"/>
</dbReference>
<dbReference type="GO" id="GO:0005525">
    <property type="term" value="F:GTP binding"/>
    <property type="evidence" value="ECO:0007669"/>
    <property type="project" value="UniProtKB-KW"/>
</dbReference>
<dbReference type="InterPro" id="IPR000640">
    <property type="entry name" value="EFG_V-like"/>
</dbReference>
<dbReference type="InterPro" id="IPR014721">
    <property type="entry name" value="Ribsml_uS5_D2-typ_fold_subgr"/>
</dbReference>
<organism evidence="5 6">
    <name type="scientific">Clostridium botulinum C/D str. DC5</name>
    <dbReference type="NCBI Taxonomy" id="1443128"/>
    <lineage>
        <taxon>Bacteria</taxon>
        <taxon>Bacillati</taxon>
        <taxon>Bacillota</taxon>
        <taxon>Clostridia</taxon>
        <taxon>Eubacteriales</taxon>
        <taxon>Clostridiaceae</taxon>
        <taxon>Clostridium</taxon>
    </lineage>
</organism>
<evidence type="ECO:0000256" key="2">
    <source>
        <dbReference type="ARBA" id="ARBA00022917"/>
    </source>
</evidence>
<feature type="domain" description="Tr-type G" evidence="4">
    <location>
        <begin position="2"/>
        <end position="260"/>
    </location>
</feature>
<dbReference type="PANTHER" id="PTHR43261:SF1">
    <property type="entry name" value="RIBOSOME-RELEASING FACTOR 2, MITOCHONDRIAL"/>
    <property type="match status" value="1"/>
</dbReference>
<dbReference type="Pfam" id="PF00009">
    <property type="entry name" value="GTP_EFTU"/>
    <property type="match status" value="1"/>
</dbReference>
<proteinExistence type="predicted"/>
<dbReference type="Gene3D" id="2.40.30.10">
    <property type="entry name" value="Translation factors"/>
    <property type="match status" value="1"/>
</dbReference>
<evidence type="ECO:0000259" key="4">
    <source>
        <dbReference type="PROSITE" id="PS51722"/>
    </source>
</evidence>
<dbReference type="SMART" id="SM00838">
    <property type="entry name" value="EFG_C"/>
    <property type="match status" value="1"/>
</dbReference>
<dbReference type="GO" id="GO:0003924">
    <property type="term" value="F:GTPase activity"/>
    <property type="evidence" value="ECO:0007669"/>
    <property type="project" value="InterPro"/>
</dbReference>
<keyword evidence="2" id="KW-0648">Protein biosynthesis</keyword>
<dbReference type="NCBIfam" id="TIGR00231">
    <property type="entry name" value="small_GTP"/>
    <property type="match status" value="1"/>
</dbReference>
<dbReference type="PANTHER" id="PTHR43261">
    <property type="entry name" value="TRANSLATION ELONGATION FACTOR G-RELATED"/>
    <property type="match status" value="1"/>
</dbReference>
<dbReference type="RefSeq" id="WP_039259388.1">
    <property type="nucleotide sequence ID" value="NZ_JDRY01000029.1"/>
</dbReference>
<dbReference type="Gene3D" id="3.30.70.240">
    <property type="match status" value="1"/>
</dbReference>
<dbReference type="PRINTS" id="PR00315">
    <property type="entry name" value="ELONGATNFCT"/>
</dbReference>
<dbReference type="AlphaFoldDB" id="A0A0A0IGS5"/>
<dbReference type="Pfam" id="PF03764">
    <property type="entry name" value="EFG_IV"/>
    <property type="match status" value="1"/>
</dbReference>
<keyword evidence="3" id="KW-0342">GTP-binding</keyword>
<dbReference type="Pfam" id="PF22042">
    <property type="entry name" value="EF-G_D2"/>
    <property type="match status" value="1"/>
</dbReference>
<dbReference type="EMBL" id="JDRY01000029">
    <property type="protein sequence ID" value="KGM99768.1"/>
    <property type="molecule type" value="Genomic_DNA"/>
</dbReference>
<dbReference type="InterPro" id="IPR053905">
    <property type="entry name" value="EF-G-like_DII"/>
</dbReference>
<gene>
    <name evidence="5" type="ORF">Z955_06010</name>
</gene>